<dbReference type="AlphaFoldDB" id="A0A5N6LZD2"/>
<comment type="caution">
    <text evidence="1">The sequence shown here is derived from an EMBL/GenBank/DDBJ whole genome shotgun (WGS) entry which is preliminary data.</text>
</comment>
<dbReference type="EMBL" id="SZYD01000017">
    <property type="protein sequence ID" value="KAD3066938.1"/>
    <property type="molecule type" value="Genomic_DNA"/>
</dbReference>
<proteinExistence type="predicted"/>
<name>A0A5N6LZD2_9ASTR</name>
<evidence type="ECO:0000313" key="1">
    <source>
        <dbReference type="EMBL" id="KAD3066938.1"/>
    </source>
</evidence>
<reference evidence="1 2" key="1">
    <citation type="submission" date="2019-05" db="EMBL/GenBank/DDBJ databases">
        <title>Mikania micrantha, genome provides insights into the molecular mechanism of rapid growth.</title>
        <authorList>
            <person name="Liu B."/>
        </authorList>
    </citation>
    <scope>NUCLEOTIDE SEQUENCE [LARGE SCALE GENOMIC DNA]</scope>
    <source>
        <strain evidence="1">NLD-2019</strain>
        <tissue evidence="1">Leaf</tissue>
    </source>
</reference>
<organism evidence="1 2">
    <name type="scientific">Mikania micrantha</name>
    <name type="common">bitter vine</name>
    <dbReference type="NCBI Taxonomy" id="192012"/>
    <lineage>
        <taxon>Eukaryota</taxon>
        <taxon>Viridiplantae</taxon>
        <taxon>Streptophyta</taxon>
        <taxon>Embryophyta</taxon>
        <taxon>Tracheophyta</taxon>
        <taxon>Spermatophyta</taxon>
        <taxon>Magnoliopsida</taxon>
        <taxon>eudicotyledons</taxon>
        <taxon>Gunneridae</taxon>
        <taxon>Pentapetalae</taxon>
        <taxon>asterids</taxon>
        <taxon>campanulids</taxon>
        <taxon>Asterales</taxon>
        <taxon>Asteraceae</taxon>
        <taxon>Asteroideae</taxon>
        <taxon>Heliantheae alliance</taxon>
        <taxon>Eupatorieae</taxon>
        <taxon>Mikania</taxon>
    </lineage>
</organism>
<keyword evidence="2" id="KW-1185">Reference proteome</keyword>
<protein>
    <submittedName>
        <fullName evidence="1">Uncharacterized protein</fullName>
    </submittedName>
</protein>
<evidence type="ECO:0000313" key="2">
    <source>
        <dbReference type="Proteomes" id="UP000326396"/>
    </source>
</evidence>
<sequence length="171" mass="18618">MQDSSASSPRKTSKTELEYDGKKIRSTCQIINRYLQAVDGIYWEGQGESLFQQVAPSVGDTPQNTALQGISTNSVTLVIPPSTTEAQALLENITSFSSLPPQNSTSIPMGATTYPFATSFPFIVDHTFPSIPNPLPTFPPFSVSMPQPPFYTSGPRASTTIHTHVDPFYDL</sequence>
<dbReference type="Proteomes" id="UP000326396">
    <property type="component" value="Linkage Group LG7"/>
</dbReference>
<accession>A0A5N6LZD2</accession>
<gene>
    <name evidence="1" type="ORF">E3N88_34818</name>
</gene>